<proteinExistence type="predicted"/>
<dbReference type="OrthoDB" id="2506647at2759"/>
<keyword evidence="2" id="KW-1185">Reference proteome</keyword>
<dbReference type="Proteomes" id="UP000053958">
    <property type="component" value="Unassembled WGS sequence"/>
</dbReference>
<dbReference type="SUPFAM" id="SSF49777">
    <property type="entry name" value="PEBP-like"/>
    <property type="match status" value="1"/>
</dbReference>
<dbReference type="PANTHER" id="PTHR11362">
    <property type="entry name" value="PHOSPHATIDYLETHANOLAMINE-BINDING PROTEIN"/>
    <property type="match status" value="1"/>
</dbReference>
<name>A0A0F4Z125_RASE3</name>
<dbReference type="Gene3D" id="3.90.280.10">
    <property type="entry name" value="PEBP-like"/>
    <property type="match status" value="1"/>
</dbReference>
<evidence type="ECO:0000313" key="2">
    <source>
        <dbReference type="Proteomes" id="UP000053958"/>
    </source>
</evidence>
<dbReference type="InterPro" id="IPR036610">
    <property type="entry name" value="PEBP-like_sf"/>
</dbReference>
<dbReference type="InterPro" id="IPR035810">
    <property type="entry name" value="PEBP_euk"/>
</dbReference>
<dbReference type="Pfam" id="PF01161">
    <property type="entry name" value="PBP"/>
    <property type="match status" value="1"/>
</dbReference>
<comment type="caution">
    <text evidence="1">The sequence shown here is derived from an EMBL/GenBank/DDBJ whole genome shotgun (WGS) entry which is preliminary data.</text>
</comment>
<dbReference type="GO" id="GO:0030162">
    <property type="term" value="P:regulation of proteolysis"/>
    <property type="evidence" value="ECO:0007669"/>
    <property type="project" value="TreeGrafter"/>
</dbReference>
<dbReference type="GO" id="GO:0005543">
    <property type="term" value="F:phospholipid binding"/>
    <property type="evidence" value="ECO:0007669"/>
    <property type="project" value="TreeGrafter"/>
</dbReference>
<protein>
    <recommendedName>
        <fullName evidence="3">Protease inhibitor (Tfs1)</fullName>
    </recommendedName>
</protein>
<dbReference type="RefSeq" id="XP_013330806.1">
    <property type="nucleotide sequence ID" value="XM_013475352.1"/>
</dbReference>
<sequence length="182" mass="20022">MRKSKSVETALSLIQNDPSKILQLTVNGKKVSPGDHIPKRVHAQSPPELAFNVPSDKTYLVISLDLDAPFQSWTVLGPILHWIQPCLKPESSETAADGVAKLTWSDTPFIANYIGPAPPPGSGPHRYVFFLCEQPDDFDGAKWAPPGGKKLGNRPRMRYDLDAFEKEAKLGPVIAVNYFVSN</sequence>
<dbReference type="PANTHER" id="PTHR11362:SF78">
    <property type="entry name" value="PROTEASE INHIBITOR"/>
    <property type="match status" value="1"/>
</dbReference>
<dbReference type="GO" id="GO:0046578">
    <property type="term" value="P:regulation of Ras protein signal transduction"/>
    <property type="evidence" value="ECO:0007669"/>
    <property type="project" value="TreeGrafter"/>
</dbReference>
<dbReference type="AlphaFoldDB" id="A0A0F4Z125"/>
<organism evidence="1 2">
    <name type="scientific">Rasamsonia emersonii (strain ATCC 16479 / CBS 393.64 / IMI 116815)</name>
    <dbReference type="NCBI Taxonomy" id="1408163"/>
    <lineage>
        <taxon>Eukaryota</taxon>
        <taxon>Fungi</taxon>
        <taxon>Dikarya</taxon>
        <taxon>Ascomycota</taxon>
        <taxon>Pezizomycotina</taxon>
        <taxon>Eurotiomycetes</taxon>
        <taxon>Eurotiomycetidae</taxon>
        <taxon>Eurotiales</taxon>
        <taxon>Trichocomaceae</taxon>
        <taxon>Rasamsonia</taxon>
    </lineage>
</organism>
<dbReference type="GeneID" id="25314084"/>
<dbReference type="InterPro" id="IPR008914">
    <property type="entry name" value="PEBP"/>
</dbReference>
<evidence type="ECO:0000313" key="1">
    <source>
        <dbReference type="EMBL" id="KKA24194.1"/>
    </source>
</evidence>
<gene>
    <name evidence="1" type="ORF">T310_1733</name>
</gene>
<dbReference type="GO" id="GO:0030414">
    <property type="term" value="F:peptidase inhibitor activity"/>
    <property type="evidence" value="ECO:0007669"/>
    <property type="project" value="TreeGrafter"/>
</dbReference>
<dbReference type="CDD" id="cd00866">
    <property type="entry name" value="PEBP_euk"/>
    <property type="match status" value="1"/>
</dbReference>
<evidence type="ECO:0008006" key="3">
    <source>
        <dbReference type="Google" id="ProtNLM"/>
    </source>
</evidence>
<accession>A0A0F4Z125</accession>
<dbReference type="EMBL" id="LASV01000072">
    <property type="protein sequence ID" value="KKA24194.1"/>
    <property type="molecule type" value="Genomic_DNA"/>
</dbReference>
<reference evidence="1 2" key="1">
    <citation type="submission" date="2015-04" db="EMBL/GenBank/DDBJ databases">
        <authorList>
            <person name="Heijne W.H."/>
            <person name="Fedorova N.D."/>
            <person name="Nierman W.C."/>
            <person name="Vollebregt A.W."/>
            <person name="Zhao Z."/>
            <person name="Wu L."/>
            <person name="Kumar M."/>
            <person name="Stam H."/>
            <person name="van den Berg M.A."/>
            <person name="Pel H.J."/>
        </authorList>
    </citation>
    <scope>NUCLEOTIDE SEQUENCE [LARGE SCALE GENOMIC DNA]</scope>
    <source>
        <strain evidence="1 2">CBS 393.64</strain>
    </source>
</reference>
<dbReference type="STRING" id="1408163.A0A0F4Z125"/>